<dbReference type="EMBL" id="KN822078">
    <property type="protein sequence ID" value="KIM59043.1"/>
    <property type="molecule type" value="Genomic_DNA"/>
</dbReference>
<dbReference type="OrthoDB" id="2686513at2759"/>
<dbReference type="AlphaFoldDB" id="A0A0C2ZB05"/>
<evidence type="ECO:0000256" key="1">
    <source>
        <dbReference type="SAM" id="Phobius"/>
    </source>
</evidence>
<gene>
    <name evidence="2" type="ORF">SCLCIDRAFT_1042932</name>
</gene>
<dbReference type="InParanoid" id="A0A0C2ZB05"/>
<keyword evidence="1" id="KW-1133">Transmembrane helix</keyword>
<evidence type="ECO:0000313" key="2">
    <source>
        <dbReference type="EMBL" id="KIM59043.1"/>
    </source>
</evidence>
<name>A0A0C2ZB05_9AGAM</name>
<protein>
    <submittedName>
        <fullName evidence="2">Uncharacterized protein</fullName>
    </submittedName>
</protein>
<evidence type="ECO:0000313" key="3">
    <source>
        <dbReference type="Proteomes" id="UP000053989"/>
    </source>
</evidence>
<proteinExistence type="predicted"/>
<sequence>MWRWHGVDSVVVFVLTLWRSYYLRTPGRRTVANIFLRDGSMYFGMLTAANGVNIIVLLVSNSDCFKGSTGGLEPPLKLNYFRSEAALH</sequence>
<organism evidence="2 3">
    <name type="scientific">Scleroderma citrinum Foug A</name>
    <dbReference type="NCBI Taxonomy" id="1036808"/>
    <lineage>
        <taxon>Eukaryota</taxon>
        <taxon>Fungi</taxon>
        <taxon>Dikarya</taxon>
        <taxon>Basidiomycota</taxon>
        <taxon>Agaricomycotina</taxon>
        <taxon>Agaricomycetes</taxon>
        <taxon>Agaricomycetidae</taxon>
        <taxon>Boletales</taxon>
        <taxon>Sclerodermatineae</taxon>
        <taxon>Sclerodermataceae</taxon>
        <taxon>Scleroderma</taxon>
    </lineage>
</organism>
<keyword evidence="3" id="KW-1185">Reference proteome</keyword>
<dbReference type="HOGENOM" id="CLU_2470427_0_0_1"/>
<keyword evidence="1" id="KW-0472">Membrane</keyword>
<feature type="transmembrane region" description="Helical" evidence="1">
    <location>
        <begin position="6"/>
        <end position="22"/>
    </location>
</feature>
<feature type="transmembrane region" description="Helical" evidence="1">
    <location>
        <begin position="42"/>
        <end position="59"/>
    </location>
</feature>
<reference evidence="3" key="2">
    <citation type="submission" date="2015-01" db="EMBL/GenBank/DDBJ databases">
        <title>Evolutionary Origins and Diversification of the Mycorrhizal Mutualists.</title>
        <authorList>
            <consortium name="DOE Joint Genome Institute"/>
            <consortium name="Mycorrhizal Genomics Consortium"/>
            <person name="Kohler A."/>
            <person name="Kuo A."/>
            <person name="Nagy L.G."/>
            <person name="Floudas D."/>
            <person name="Copeland A."/>
            <person name="Barry K.W."/>
            <person name="Cichocki N."/>
            <person name="Veneault-Fourrey C."/>
            <person name="LaButti K."/>
            <person name="Lindquist E.A."/>
            <person name="Lipzen A."/>
            <person name="Lundell T."/>
            <person name="Morin E."/>
            <person name="Murat C."/>
            <person name="Riley R."/>
            <person name="Ohm R."/>
            <person name="Sun H."/>
            <person name="Tunlid A."/>
            <person name="Henrissat B."/>
            <person name="Grigoriev I.V."/>
            <person name="Hibbett D.S."/>
            <person name="Martin F."/>
        </authorList>
    </citation>
    <scope>NUCLEOTIDE SEQUENCE [LARGE SCALE GENOMIC DNA]</scope>
    <source>
        <strain evidence="3">Foug A</strain>
    </source>
</reference>
<accession>A0A0C2ZB05</accession>
<keyword evidence="1" id="KW-0812">Transmembrane</keyword>
<reference evidence="2 3" key="1">
    <citation type="submission" date="2014-04" db="EMBL/GenBank/DDBJ databases">
        <authorList>
            <consortium name="DOE Joint Genome Institute"/>
            <person name="Kuo A."/>
            <person name="Kohler A."/>
            <person name="Nagy L.G."/>
            <person name="Floudas D."/>
            <person name="Copeland A."/>
            <person name="Barry K.W."/>
            <person name="Cichocki N."/>
            <person name="Veneault-Fourrey C."/>
            <person name="LaButti K."/>
            <person name="Lindquist E.A."/>
            <person name="Lipzen A."/>
            <person name="Lundell T."/>
            <person name="Morin E."/>
            <person name="Murat C."/>
            <person name="Sun H."/>
            <person name="Tunlid A."/>
            <person name="Henrissat B."/>
            <person name="Grigoriev I.V."/>
            <person name="Hibbett D.S."/>
            <person name="Martin F."/>
            <person name="Nordberg H.P."/>
            <person name="Cantor M.N."/>
            <person name="Hua S.X."/>
        </authorList>
    </citation>
    <scope>NUCLEOTIDE SEQUENCE [LARGE SCALE GENOMIC DNA]</scope>
    <source>
        <strain evidence="2 3">Foug A</strain>
    </source>
</reference>
<dbReference type="Proteomes" id="UP000053989">
    <property type="component" value="Unassembled WGS sequence"/>
</dbReference>